<sequence length="109" mass="11968">MPAIIIPKGHFIVMKTGTHPMRTRLRLFLEWGITFGEPYSIPEKADRSVAYANKQELELAIMCRHVRMPAASGAAPASNKADARRGQQADPSAGHHGQEPPDGQKSLRP</sequence>
<protein>
    <submittedName>
        <fullName evidence="2">Uncharacterized protein</fullName>
    </submittedName>
</protein>
<dbReference type="EMBL" id="ADLO01000088">
    <property type="protein sequence ID" value="KGF54465.1"/>
    <property type="molecule type" value="Genomic_DNA"/>
</dbReference>
<dbReference type="HOGENOM" id="CLU_2179267_0_0_9"/>
<name>A0A096B5Y5_FLAPL</name>
<organism evidence="2 3">
    <name type="scientific">Flavonifractor plautii 1_3_50AFAA</name>
    <dbReference type="NCBI Taxonomy" id="742738"/>
    <lineage>
        <taxon>Bacteria</taxon>
        <taxon>Bacillati</taxon>
        <taxon>Bacillota</taxon>
        <taxon>Clostridia</taxon>
        <taxon>Eubacteriales</taxon>
        <taxon>Oscillospiraceae</taxon>
        <taxon>Flavonifractor</taxon>
    </lineage>
</organism>
<dbReference type="PATRIC" id="fig|742738.3.peg.2936"/>
<reference evidence="2 3" key="1">
    <citation type="submission" date="2011-08" db="EMBL/GenBank/DDBJ databases">
        <title>The Genome Sequence of Clostridium orbiscindens 1_3_50AFAA.</title>
        <authorList>
            <consortium name="The Broad Institute Genome Sequencing Platform"/>
            <person name="Earl A."/>
            <person name="Ward D."/>
            <person name="Feldgarden M."/>
            <person name="Gevers D."/>
            <person name="Daigneault M."/>
            <person name="Strauss J."/>
            <person name="Allen-Vercoe E."/>
            <person name="Young S.K."/>
            <person name="Zeng Q."/>
            <person name="Gargeya S."/>
            <person name="Fitzgerald M."/>
            <person name="Haas B."/>
            <person name="Abouelleil A."/>
            <person name="Alvarado L."/>
            <person name="Arachchi H.M."/>
            <person name="Berlin A."/>
            <person name="Brown A."/>
            <person name="Chapman S.B."/>
            <person name="Chen Z."/>
            <person name="Dunbar C."/>
            <person name="Freedman E."/>
            <person name="Gearin G."/>
            <person name="Gellesch M."/>
            <person name="Goldberg J."/>
            <person name="Griggs A."/>
            <person name="Gujja S."/>
            <person name="Heiman D."/>
            <person name="Howarth C."/>
            <person name="Larson L."/>
            <person name="Lui A."/>
            <person name="MacDonald P.J.P."/>
            <person name="Montmayeur A."/>
            <person name="Murphy C."/>
            <person name="Neiman D."/>
            <person name="Pearson M."/>
            <person name="Priest M."/>
            <person name="Roberts A."/>
            <person name="Saif S."/>
            <person name="Shea T."/>
            <person name="Shenoy N."/>
            <person name="Sisk P."/>
            <person name="Stolte C."/>
            <person name="Sykes S."/>
            <person name="Wortman J."/>
            <person name="Nusbaum C."/>
            <person name="Birren B."/>
        </authorList>
    </citation>
    <scope>NUCLEOTIDE SEQUENCE [LARGE SCALE GENOMIC DNA]</scope>
    <source>
        <strain evidence="2 3">1_3_50AFAA</strain>
    </source>
</reference>
<accession>A0A096B5Y5</accession>
<evidence type="ECO:0000313" key="2">
    <source>
        <dbReference type="EMBL" id="KGF54465.1"/>
    </source>
</evidence>
<evidence type="ECO:0000256" key="1">
    <source>
        <dbReference type="SAM" id="MobiDB-lite"/>
    </source>
</evidence>
<feature type="region of interest" description="Disordered" evidence="1">
    <location>
        <begin position="70"/>
        <end position="109"/>
    </location>
</feature>
<feature type="compositionally biased region" description="Low complexity" evidence="1">
    <location>
        <begin position="70"/>
        <end position="80"/>
    </location>
</feature>
<dbReference type="Proteomes" id="UP000029585">
    <property type="component" value="Unassembled WGS sequence"/>
</dbReference>
<gene>
    <name evidence="2" type="ORF">HMPREF9460_02854</name>
</gene>
<proteinExistence type="predicted"/>
<evidence type="ECO:0000313" key="3">
    <source>
        <dbReference type="Proteomes" id="UP000029585"/>
    </source>
</evidence>
<comment type="caution">
    <text evidence="2">The sequence shown here is derived from an EMBL/GenBank/DDBJ whole genome shotgun (WGS) entry which is preliminary data.</text>
</comment>
<dbReference type="eggNOG" id="COG3505">
    <property type="taxonomic scope" value="Bacteria"/>
</dbReference>
<dbReference type="AlphaFoldDB" id="A0A096B5Y5"/>
<keyword evidence="3" id="KW-1185">Reference proteome</keyword>